<name>A0A6M3M2Y3_9ZZZZ</name>
<feature type="domain" description="ArnR1-like winged helix-turn-helix" evidence="1">
    <location>
        <begin position="6"/>
        <end position="78"/>
    </location>
</feature>
<sequence>MSENTRRNDLDIAANIVRLAKDGIKKTHIQFGANLSWSLTVRYLKKMVSGGLLVIESDKQYYATKEGKRWLGYYDRMMAVTPEELVS</sequence>
<dbReference type="InterPro" id="IPR038723">
    <property type="entry name" value="ArnR1-like_HTH"/>
</dbReference>
<dbReference type="InterPro" id="IPR036390">
    <property type="entry name" value="WH_DNA-bd_sf"/>
</dbReference>
<dbReference type="EMBL" id="MT143684">
    <property type="protein sequence ID" value="QJB00183.1"/>
    <property type="molecule type" value="Genomic_DNA"/>
</dbReference>
<gene>
    <name evidence="2" type="ORF">MM171A00660_0008</name>
</gene>
<accession>A0A6M3M2Y3</accession>
<dbReference type="SUPFAM" id="SSF46785">
    <property type="entry name" value="Winged helix' DNA-binding domain"/>
    <property type="match status" value="1"/>
</dbReference>
<dbReference type="AlphaFoldDB" id="A0A6M3M2Y3"/>
<dbReference type="InterPro" id="IPR036388">
    <property type="entry name" value="WH-like_DNA-bd_sf"/>
</dbReference>
<reference evidence="2" key="1">
    <citation type="submission" date="2020-03" db="EMBL/GenBank/DDBJ databases">
        <title>The deep terrestrial virosphere.</title>
        <authorList>
            <person name="Holmfeldt K."/>
            <person name="Nilsson E."/>
            <person name="Simone D."/>
            <person name="Lopez-Fernandez M."/>
            <person name="Wu X."/>
            <person name="de Brujin I."/>
            <person name="Lundin D."/>
            <person name="Andersson A."/>
            <person name="Bertilsson S."/>
            <person name="Dopson M."/>
        </authorList>
    </citation>
    <scope>NUCLEOTIDE SEQUENCE</scope>
    <source>
        <strain evidence="2">MM171A00660</strain>
    </source>
</reference>
<evidence type="ECO:0000259" key="1">
    <source>
        <dbReference type="Pfam" id="PF14947"/>
    </source>
</evidence>
<dbReference type="Gene3D" id="1.10.10.10">
    <property type="entry name" value="Winged helix-like DNA-binding domain superfamily/Winged helix DNA-binding domain"/>
    <property type="match status" value="1"/>
</dbReference>
<evidence type="ECO:0000313" key="2">
    <source>
        <dbReference type="EMBL" id="QJB00183.1"/>
    </source>
</evidence>
<organism evidence="2">
    <name type="scientific">viral metagenome</name>
    <dbReference type="NCBI Taxonomy" id="1070528"/>
    <lineage>
        <taxon>unclassified sequences</taxon>
        <taxon>metagenomes</taxon>
        <taxon>organismal metagenomes</taxon>
    </lineage>
</organism>
<protein>
    <submittedName>
        <fullName evidence="2">Putative DNA binding, helix-turn-helix domain containing protein</fullName>
    </submittedName>
</protein>
<proteinExistence type="predicted"/>
<dbReference type="Pfam" id="PF14947">
    <property type="entry name" value="HTH_45"/>
    <property type="match status" value="1"/>
</dbReference>